<evidence type="ECO:0000256" key="1">
    <source>
        <dbReference type="ARBA" id="ARBA00023015"/>
    </source>
</evidence>
<proteinExistence type="predicted"/>
<dbReference type="PANTHER" id="PTHR33204">
    <property type="entry name" value="TRANSCRIPTIONAL REGULATOR, MARR FAMILY"/>
    <property type="match status" value="1"/>
</dbReference>
<organism evidence="5 6">
    <name type="scientific">Georgenia deserti</name>
    <dbReference type="NCBI Taxonomy" id="2093781"/>
    <lineage>
        <taxon>Bacteria</taxon>
        <taxon>Bacillati</taxon>
        <taxon>Actinomycetota</taxon>
        <taxon>Actinomycetes</taxon>
        <taxon>Micrococcales</taxon>
        <taxon>Bogoriellaceae</taxon>
        <taxon>Georgenia</taxon>
    </lineage>
</organism>
<dbReference type="PANTHER" id="PTHR33204:SF37">
    <property type="entry name" value="HTH-TYPE TRANSCRIPTIONAL REGULATOR YODB"/>
    <property type="match status" value="1"/>
</dbReference>
<dbReference type="RefSeq" id="WP_388002692.1">
    <property type="nucleotide sequence ID" value="NZ_JBHUEE010000002.1"/>
</dbReference>
<keyword evidence="2" id="KW-0238">DNA-binding</keyword>
<evidence type="ECO:0000259" key="4">
    <source>
        <dbReference type="PROSITE" id="PS51118"/>
    </source>
</evidence>
<evidence type="ECO:0000256" key="2">
    <source>
        <dbReference type="ARBA" id="ARBA00023125"/>
    </source>
</evidence>
<name>A0ABW4L550_9MICO</name>
<sequence length="112" mass="12402">MTIAQSLHTIDDERCRLATATLEHIGKRWTGGILLALGRGATRFREILHLVDGLSDRMLSVRLRELERDGLVTRAVEPTIPVSVRYGLTTRGKGLLAAMAPLVAYSERYATD</sequence>
<dbReference type="InterPro" id="IPR002577">
    <property type="entry name" value="HTH_HxlR"/>
</dbReference>
<keyword evidence="1" id="KW-0805">Transcription regulation</keyword>
<dbReference type="Pfam" id="PF01638">
    <property type="entry name" value="HxlR"/>
    <property type="match status" value="1"/>
</dbReference>
<reference evidence="6" key="1">
    <citation type="journal article" date="2019" name="Int. J. Syst. Evol. Microbiol.">
        <title>The Global Catalogue of Microorganisms (GCM) 10K type strain sequencing project: providing services to taxonomists for standard genome sequencing and annotation.</title>
        <authorList>
            <consortium name="The Broad Institute Genomics Platform"/>
            <consortium name="The Broad Institute Genome Sequencing Center for Infectious Disease"/>
            <person name="Wu L."/>
            <person name="Ma J."/>
        </authorList>
    </citation>
    <scope>NUCLEOTIDE SEQUENCE [LARGE SCALE GENOMIC DNA]</scope>
    <source>
        <strain evidence="6">JCM 17130</strain>
    </source>
</reference>
<evidence type="ECO:0000313" key="6">
    <source>
        <dbReference type="Proteomes" id="UP001597277"/>
    </source>
</evidence>
<comment type="caution">
    <text evidence="5">The sequence shown here is derived from an EMBL/GenBank/DDBJ whole genome shotgun (WGS) entry which is preliminary data.</text>
</comment>
<dbReference type="Gene3D" id="1.10.10.10">
    <property type="entry name" value="Winged helix-like DNA-binding domain superfamily/Winged helix DNA-binding domain"/>
    <property type="match status" value="1"/>
</dbReference>
<dbReference type="PROSITE" id="PS51118">
    <property type="entry name" value="HTH_HXLR"/>
    <property type="match status" value="1"/>
</dbReference>
<gene>
    <name evidence="5" type="ORF">ACFSE6_04610</name>
</gene>
<evidence type="ECO:0000256" key="3">
    <source>
        <dbReference type="ARBA" id="ARBA00023163"/>
    </source>
</evidence>
<dbReference type="Proteomes" id="UP001597277">
    <property type="component" value="Unassembled WGS sequence"/>
</dbReference>
<keyword evidence="6" id="KW-1185">Reference proteome</keyword>
<feature type="domain" description="HTH hxlR-type" evidence="4">
    <location>
        <begin position="15"/>
        <end position="112"/>
    </location>
</feature>
<protein>
    <submittedName>
        <fullName evidence="5">Winged helix-turn-helix transcriptional regulator</fullName>
    </submittedName>
</protein>
<dbReference type="InterPro" id="IPR036388">
    <property type="entry name" value="WH-like_DNA-bd_sf"/>
</dbReference>
<accession>A0ABW4L550</accession>
<dbReference type="EMBL" id="JBHUEE010000002">
    <property type="protein sequence ID" value="MFD1717104.1"/>
    <property type="molecule type" value="Genomic_DNA"/>
</dbReference>
<evidence type="ECO:0000313" key="5">
    <source>
        <dbReference type="EMBL" id="MFD1717104.1"/>
    </source>
</evidence>
<dbReference type="InterPro" id="IPR036390">
    <property type="entry name" value="WH_DNA-bd_sf"/>
</dbReference>
<keyword evidence="3" id="KW-0804">Transcription</keyword>
<dbReference type="SUPFAM" id="SSF46785">
    <property type="entry name" value="Winged helix' DNA-binding domain"/>
    <property type="match status" value="1"/>
</dbReference>